<organism evidence="1 2">
    <name type="scientific">Herbaspirillum aquaticum</name>
    <dbReference type="NCBI Taxonomy" id="568783"/>
    <lineage>
        <taxon>Bacteria</taxon>
        <taxon>Pseudomonadati</taxon>
        <taxon>Pseudomonadota</taxon>
        <taxon>Betaproteobacteria</taxon>
        <taxon>Burkholderiales</taxon>
        <taxon>Oxalobacteraceae</taxon>
        <taxon>Herbaspirillum</taxon>
    </lineage>
</organism>
<dbReference type="AlphaFoldDB" id="A0A225SR64"/>
<accession>A0A225SR64</accession>
<proteinExistence type="predicted"/>
<evidence type="ECO:0000313" key="2">
    <source>
        <dbReference type="Proteomes" id="UP000214747"/>
    </source>
</evidence>
<sequence>MKICSHRGYVVSIFTRNEHCPPHVHVGNERWDARFQFSFWHNGVALWDVKPIRQGPSASLLEEFRQVIEQPANLRMARQRWWLSRHSVCVEHQHWDPYREQVVSPSVFRRNTFEIVWARYVPWRDRTELQLVGHALPLEIEL</sequence>
<dbReference type="Proteomes" id="UP000214747">
    <property type="component" value="Unassembled WGS sequence"/>
</dbReference>
<evidence type="ECO:0000313" key="1">
    <source>
        <dbReference type="EMBL" id="OWY32999.1"/>
    </source>
</evidence>
<dbReference type="RefSeq" id="WP_088756583.1">
    <property type="nucleotide sequence ID" value="NZ_JARJFG010000039.1"/>
</dbReference>
<keyword evidence="2" id="KW-1185">Reference proteome</keyword>
<dbReference type="EMBL" id="NJGV01000021">
    <property type="protein sequence ID" value="OWY32999.1"/>
    <property type="molecule type" value="Genomic_DNA"/>
</dbReference>
<name>A0A225SR64_9BURK</name>
<reference evidence="1 2" key="1">
    <citation type="journal article" date="2010" name="Int. J. Syst. Evol. Microbiol.">
        <title>Reclassification of Herbaspirillum putei as a later heterotypic synonym of Herbaspirillum huttiense, with the description of H. huttiense subsp. huttiense subsp. nov. and H. huttiense subsp. putei subsp. nov., comb. nov., and description of Herbaspirillum aquaticum sp. nov.</title>
        <authorList>
            <person name="Dobritsa A.P."/>
            <person name="Reddy M.C."/>
            <person name="Samadpour M."/>
        </authorList>
    </citation>
    <scope>NUCLEOTIDE SEQUENCE [LARGE SCALE GENOMIC DNA]</scope>
    <source>
        <strain evidence="1 2">IEH 4430</strain>
    </source>
</reference>
<gene>
    <name evidence="1" type="ORF">CEJ45_18935</name>
</gene>
<protein>
    <submittedName>
        <fullName evidence="1">DUF4160 domain-containing protein</fullName>
    </submittedName>
</protein>
<comment type="caution">
    <text evidence="1">The sequence shown here is derived from an EMBL/GenBank/DDBJ whole genome shotgun (WGS) entry which is preliminary data.</text>
</comment>